<sequence>MAIHAEACEMNNSIMMKLLVIALMILEANAAVQTLEFYMHDIVTGRGQTALPVVLPNGTTNNLAFGAITVIDDALTESSDPSSTVIGKGQGMYISAAQDMSNLFLIFTAVLTDAKYGKSTISFQGADRLGLTERDISVVGGTGMFAYAQGSATMQTISLTGSNAVLKFTVSVNASQSASTSPSSGSPPLNTPSTPGLPSSCGIGGNISPLVLSICSIVFLCKAQRFV</sequence>
<comment type="subunit">
    <text evidence="2 4">Homodimer.</text>
</comment>
<keyword evidence="3 4" id="KW-0964">Secreted</keyword>
<dbReference type="Pfam" id="PF03018">
    <property type="entry name" value="Dirigent"/>
    <property type="match status" value="1"/>
</dbReference>
<evidence type="ECO:0000256" key="4">
    <source>
        <dbReference type="RuleBase" id="RU363099"/>
    </source>
</evidence>
<dbReference type="PANTHER" id="PTHR21495">
    <property type="entry name" value="NUCLEOPORIN-RELATED"/>
    <property type="match status" value="1"/>
</dbReference>
<organism evidence="5">
    <name type="scientific">Wollemia nobilis</name>
    <dbReference type="NCBI Taxonomy" id="56998"/>
    <lineage>
        <taxon>Eukaryota</taxon>
        <taxon>Viridiplantae</taxon>
        <taxon>Streptophyta</taxon>
        <taxon>Embryophyta</taxon>
        <taxon>Tracheophyta</taxon>
        <taxon>Spermatophyta</taxon>
        <taxon>Pinopsida</taxon>
        <taxon>Pinidae</taxon>
        <taxon>Conifers II</taxon>
        <taxon>Araucariales</taxon>
        <taxon>Araucariaceae</taxon>
        <taxon>Wollemia</taxon>
    </lineage>
</organism>
<dbReference type="GO" id="GO:0009699">
    <property type="term" value="P:phenylpropanoid biosynthetic process"/>
    <property type="evidence" value="ECO:0007669"/>
    <property type="project" value="UniProtKB-ARBA"/>
</dbReference>
<comment type="similarity">
    <text evidence="1 4">Belongs to the plant dirigent protein family.</text>
</comment>
<keyword evidence="4" id="KW-0052">Apoplast</keyword>
<feature type="signal peptide" evidence="4">
    <location>
        <begin position="1"/>
        <end position="30"/>
    </location>
</feature>
<dbReference type="EMBL" id="GCHU01015768">
    <property type="protein sequence ID" value="JAG86345.1"/>
    <property type="molecule type" value="Transcribed_RNA"/>
</dbReference>
<evidence type="ECO:0000256" key="2">
    <source>
        <dbReference type="ARBA" id="ARBA00011738"/>
    </source>
</evidence>
<feature type="chain" id="PRO_5008190608" description="Dirigent protein" evidence="4">
    <location>
        <begin position="31"/>
        <end position="227"/>
    </location>
</feature>
<name>A0A0C9QNN3_9CONI</name>
<dbReference type="AlphaFoldDB" id="A0A0C9QNN3"/>
<dbReference type="GO" id="GO:0048046">
    <property type="term" value="C:apoplast"/>
    <property type="evidence" value="ECO:0007669"/>
    <property type="project" value="UniProtKB-SubCell"/>
</dbReference>
<dbReference type="InterPro" id="IPR044859">
    <property type="entry name" value="Allene_oxi_cyc_Dirigent"/>
</dbReference>
<evidence type="ECO:0000313" key="5">
    <source>
        <dbReference type="EMBL" id="JAG86345.1"/>
    </source>
</evidence>
<evidence type="ECO:0000256" key="3">
    <source>
        <dbReference type="ARBA" id="ARBA00022525"/>
    </source>
</evidence>
<protein>
    <recommendedName>
        <fullName evidence="4">Dirigent protein</fullName>
    </recommendedName>
</protein>
<evidence type="ECO:0000256" key="1">
    <source>
        <dbReference type="ARBA" id="ARBA00010746"/>
    </source>
</evidence>
<reference evidence="5" key="1">
    <citation type="submission" date="2015-02" db="EMBL/GenBank/DDBJ databases">
        <title>A transcriptome of Wollemia nobilis - a relic of Gondwana.</title>
        <authorList>
            <person name="Chia J.Y."/>
            <person name="Leong Y.S."/>
            <person name="Abdul Karim S."/>
            <person name="Wan Azmi N."/>
            <person name="Hercus R."/>
            <person name="Croft L."/>
        </authorList>
    </citation>
    <scope>NUCLEOTIDE SEQUENCE</scope>
    <source>
        <strain evidence="5">MaeBrown</strain>
        <tissue evidence="5">Leaf</tissue>
    </source>
</reference>
<comment type="subcellular location">
    <subcellularLocation>
        <location evidence="4">Secreted</location>
        <location evidence="4">Extracellular space</location>
        <location evidence="4">Apoplast</location>
    </subcellularLocation>
</comment>
<accession>A0A0C9QNN3</accession>
<keyword evidence="4" id="KW-0732">Signal</keyword>
<dbReference type="Gene3D" id="2.40.480.10">
    <property type="entry name" value="Allene oxide cyclase-like"/>
    <property type="match status" value="1"/>
</dbReference>
<comment type="function">
    <text evidence="4">Dirigent proteins impart stereoselectivity on the phenoxy radical-coupling reaction, yielding optically active lignans from two molecules of coniferyl alcohol in the biosynthesis of lignans, flavonolignans, and alkaloids and thus plays a central role in plant secondary metabolism.</text>
</comment>
<proteinExistence type="inferred from homology"/>
<dbReference type="InterPro" id="IPR004265">
    <property type="entry name" value="Dirigent"/>
</dbReference>